<dbReference type="AlphaFoldDB" id="A0A0A1TY25"/>
<organism evidence="2 3">
    <name type="scientific">Entamoeba invadens IP1</name>
    <dbReference type="NCBI Taxonomy" id="370355"/>
    <lineage>
        <taxon>Eukaryota</taxon>
        <taxon>Amoebozoa</taxon>
        <taxon>Evosea</taxon>
        <taxon>Archamoebae</taxon>
        <taxon>Mastigamoebida</taxon>
        <taxon>Entamoebidae</taxon>
        <taxon>Entamoeba</taxon>
    </lineage>
</organism>
<proteinExistence type="predicted"/>
<dbReference type="Proteomes" id="UP000014680">
    <property type="component" value="Unassembled WGS sequence"/>
</dbReference>
<evidence type="ECO:0000313" key="2">
    <source>
        <dbReference type="EMBL" id="ELP86310.1"/>
    </source>
</evidence>
<dbReference type="VEuPathDB" id="AmoebaDB:EIN_035370"/>
<gene>
    <name evidence="2" type="ORF">EIN_035370</name>
</gene>
<feature type="region of interest" description="Disordered" evidence="1">
    <location>
        <begin position="102"/>
        <end position="187"/>
    </location>
</feature>
<sequence>LFIVLSRYPLFQSRYNIPIAISNLKEFCTYIEVSGKDISKRYKIVLYKDFSDSEIHIEGEELKSETPKTHFPVRPISPTTQEHGAIRRGLKRQKPVQNRPIGFLRKPESDYSNPFDAIEPQDEGAVGGYDSDRRSYSVPKSPSLSEDYQLPYNDLSNTVKRKESTTSSHSKTSLKEGSKNEGIYYPIWKQDKEEQKVDYSAVRTLGGNKEDEQTIYSTVQHKHK</sequence>
<evidence type="ECO:0000256" key="1">
    <source>
        <dbReference type="SAM" id="MobiDB-lite"/>
    </source>
</evidence>
<feature type="non-terminal residue" evidence="2">
    <location>
        <position position="1"/>
    </location>
</feature>
<feature type="compositionally biased region" description="Polar residues" evidence="1">
    <location>
        <begin position="214"/>
        <end position="224"/>
    </location>
</feature>
<reference evidence="2 3" key="1">
    <citation type="submission" date="2012-10" db="EMBL/GenBank/DDBJ databases">
        <authorList>
            <person name="Zafar N."/>
            <person name="Inman J."/>
            <person name="Hall N."/>
            <person name="Lorenzi H."/>
            <person name="Caler E."/>
        </authorList>
    </citation>
    <scope>NUCLEOTIDE SEQUENCE [LARGE SCALE GENOMIC DNA]</scope>
    <source>
        <strain evidence="2 3">IP1</strain>
    </source>
</reference>
<dbReference type="GeneID" id="14885299"/>
<dbReference type="EMBL" id="KB206993">
    <property type="protein sequence ID" value="ELP86310.1"/>
    <property type="molecule type" value="Genomic_DNA"/>
</dbReference>
<protein>
    <submittedName>
        <fullName evidence="2">Uncharacterized protein</fullName>
    </submittedName>
</protein>
<name>A0A0A1TY25_ENTIV</name>
<dbReference type="RefSeq" id="XP_004185656.1">
    <property type="nucleotide sequence ID" value="XM_004185608.1"/>
</dbReference>
<evidence type="ECO:0000313" key="3">
    <source>
        <dbReference type="Proteomes" id="UP000014680"/>
    </source>
</evidence>
<feature type="region of interest" description="Disordered" evidence="1">
    <location>
        <begin position="204"/>
        <end position="224"/>
    </location>
</feature>
<accession>A0A0A1TY25</accession>
<dbReference type="KEGG" id="eiv:EIN_035370"/>
<keyword evidence="3" id="KW-1185">Reference proteome</keyword>
<feature type="region of interest" description="Disordered" evidence="1">
    <location>
        <begin position="64"/>
        <end position="88"/>
    </location>
</feature>